<keyword evidence="3 5" id="KW-1133">Transmembrane helix</keyword>
<feature type="transmembrane region" description="Helical" evidence="5">
    <location>
        <begin position="99"/>
        <end position="126"/>
    </location>
</feature>
<dbReference type="GO" id="GO:0043190">
    <property type="term" value="C:ATP-binding cassette (ABC) transporter complex"/>
    <property type="evidence" value="ECO:0007669"/>
    <property type="project" value="InterPro"/>
</dbReference>
<dbReference type="PANTHER" id="PTHR43229">
    <property type="entry name" value="NODULATION PROTEIN J"/>
    <property type="match status" value="1"/>
</dbReference>
<dbReference type="InterPro" id="IPR013525">
    <property type="entry name" value="ABC2_TM"/>
</dbReference>
<feature type="transmembrane region" description="Helical" evidence="5">
    <location>
        <begin position="219"/>
        <end position="243"/>
    </location>
</feature>
<dbReference type="InterPro" id="IPR051784">
    <property type="entry name" value="Nod_factor_ABC_transporter"/>
</dbReference>
<evidence type="ECO:0000256" key="4">
    <source>
        <dbReference type="ARBA" id="ARBA00023136"/>
    </source>
</evidence>
<keyword evidence="2 5" id="KW-0812">Transmembrane</keyword>
<reference evidence="7" key="1">
    <citation type="submission" date="2021-03" db="EMBL/GenBank/DDBJ databases">
        <authorList>
            <person name="Jaffe A."/>
        </authorList>
    </citation>
    <scope>NUCLEOTIDE SEQUENCE</scope>
    <source>
        <strain evidence="7">RIFCSPHIGHO2_01_FULL_AR10_44_11</strain>
    </source>
</reference>
<dbReference type="InterPro" id="IPR047817">
    <property type="entry name" value="ABC2_TM_bact-type"/>
</dbReference>
<dbReference type="PROSITE" id="PS51012">
    <property type="entry name" value="ABC_TM2"/>
    <property type="match status" value="1"/>
</dbReference>
<proteinExistence type="predicted"/>
<feature type="domain" description="ABC transmembrane type-2" evidence="6">
    <location>
        <begin position="20"/>
        <end position="246"/>
    </location>
</feature>
<dbReference type="AlphaFoldDB" id="A0A8T4KWM4"/>
<keyword evidence="4 5" id="KW-0472">Membrane</keyword>
<dbReference type="EMBL" id="JAGVWD010000019">
    <property type="protein sequence ID" value="MBS3057280.1"/>
    <property type="molecule type" value="Genomic_DNA"/>
</dbReference>
<accession>A0A8T4KWM4</accession>
<dbReference type="InterPro" id="IPR000412">
    <property type="entry name" value="ABC_2_transport"/>
</dbReference>
<reference evidence="7" key="2">
    <citation type="submission" date="2021-05" db="EMBL/GenBank/DDBJ databases">
        <title>Protein family content uncovers lineage relationships and bacterial pathway maintenance mechanisms in DPANN archaea.</title>
        <authorList>
            <person name="Castelle C.J."/>
            <person name="Meheust R."/>
            <person name="Jaffe A.L."/>
            <person name="Seitz K."/>
            <person name="Gong X."/>
            <person name="Baker B.J."/>
            <person name="Banfield J.F."/>
        </authorList>
    </citation>
    <scope>NUCLEOTIDE SEQUENCE</scope>
    <source>
        <strain evidence="7">RIFCSPHIGHO2_01_FULL_AR10_44_11</strain>
    </source>
</reference>
<name>A0A8T4KWM4_9ARCH</name>
<dbReference type="Proteomes" id="UP000677687">
    <property type="component" value="Unassembled WGS sequence"/>
</dbReference>
<dbReference type="GO" id="GO:0140359">
    <property type="term" value="F:ABC-type transporter activity"/>
    <property type="evidence" value="ECO:0007669"/>
    <property type="project" value="InterPro"/>
</dbReference>
<dbReference type="PANTHER" id="PTHR43229:SF2">
    <property type="entry name" value="NODULATION PROTEIN J"/>
    <property type="match status" value="1"/>
</dbReference>
<feature type="transmembrane region" description="Helical" evidence="5">
    <location>
        <begin position="132"/>
        <end position="159"/>
    </location>
</feature>
<comment type="caution">
    <text evidence="7">The sequence shown here is derived from an EMBL/GenBank/DDBJ whole genome shotgun (WGS) entry which is preliminary data.</text>
</comment>
<organism evidence="7 8">
    <name type="scientific">Candidatus Iainarchaeum sp</name>
    <dbReference type="NCBI Taxonomy" id="3101447"/>
    <lineage>
        <taxon>Archaea</taxon>
        <taxon>Candidatus Iainarchaeota</taxon>
        <taxon>Candidatus Iainarchaeia</taxon>
        <taxon>Candidatus Iainarchaeales</taxon>
        <taxon>Candidatus Iainarchaeaceae</taxon>
        <taxon>Candidatus Iainarchaeum</taxon>
    </lineage>
</organism>
<dbReference type="PIRSF" id="PIRSF006648">
    <property type="entry name" value="DrrB"/>
    <property type="match status" value="1"/>
</dbReference>
<evidence type="ECO:0000313" key="7">
    <source>
        <dbReference type="EMBL" id="MBS3057280.1"/>
    </source>
</evidence>
<dbReference type="Pfam" id="PF01061">
    <property type="entry name" value="ABC2_membrane"/>
    <property type="match status" value="1"/>
</dbReference>
<evidence type="ECO:0000259" key="6">
    <source>
        <dbReference type="PROSITE" id="PS51012"/>
    </source>
</evidence>
<evidence type="ECO:0000256" key="3">
    <source>
        <dbReference type="ARBA" id="ARBA00022989"/>
    </source>
</evidence>
<gene>
    <name evidence="7" type="ORF">J4415_01475</name>
</gene>
<evidence type="ECO:0000256" key="5">
    <source>
        <dbReference type="SAM" id="Phobius"/>
    </source>
</evidence>
<comment type="subcellular location">
    <subcellularLocation>
        <location evidence="1">Membrane</location>
        <topology evidence="1">Multi-pass membrane protein</topology>
    </subcellularLocation>
</comment>
<sequence>MGILYVMWLRQLKRYWRSKPRMIGMLGLPLLFLVALGFGFGPIYQKAGGGDYIQFLAPGVTAMTILFAAMFSGIEVIWDRQFGFLKETLVAPVSRLQIMLGRILGGATVAVIQGIIVLAISLLVGFRVSDLILLPLALFFMFLIALLFTALGTAIASMLEDMQAFPLIMNFIIMPLFFLSGALFPLVGLPDAIMIIALFNPLSYGVDALHAMLGGISTFGIGIDFAVLGALTLAVFAIGSYLFEKIEI</sequence>
<feature type="transmembrane region" description="Helical" evidence="5">
    <location>
        <begin position="55"/>
        <end position="78"/>
    </location>
</feature>
<evidence type="ECO:0000256" key="1">
    <source>
        <dbReference type="ARBA" id="ARBA00004141"/>
    </source>
</evidence>
<evidence type="ECO:0000256" key="2">
    <source>
        <dbReference type="ARBA" id="ARBA00022692"/>
    </source>
</evidence>
<dbReference type="PRINTS" id="PR00164">
    <property type="entry name" value="ABC2TRNSPORT"/>
</dbReference>
<protein>
    <submittedName>
        <fullName evidence="7">ABC transporter permease</fullName>
    </submittedName>
</protein>
<feature type="transmembrane region" description="Helical" evidence="5">
    <location>
        <begin position="171"/>
        <end position="199"/>
    </location>
</feature>
<evidence type="ECO:0000313" key="8">
    <source>
        <dbReference type="Proteomes" id="UP000677687"/>
    </source>
</evidence>